<feature type="transmembrane region" description="Helical" evidence="6">
    <location>
        <begin position="175"/>
        <end position="193"/>
    </location>
</feature>
<keyword evidence="9" id="KW-1185">Reference proteome</keyword>
<dbReference type="PANTHER" id="PTHR42709">
    <property type="entry name" value="ALKALINE PHOSPHATASE LIKE PROTEIN"/>
    <property type="match status" value="1"/>
</dbReference>
<comment type="caution">
    <text evidence="8">The sequence shown here is derived from an EMBL/GenBank/DDBJ whole genome shotgun (WGS) entry which is preliminary data.</text>
</comment>
<feature type="transmembrane region" description="Helical" evidence="6">
    <location>
        <begin position="140"/>
        <end position="163"/>
    </location>
</feature>
<dbReference type="PANTHER" id="PTHR42709:SF6">
    <property type="entry name" value="UNDECAPRENYL PHOSPHATE TRANSPORTER A"/>
    <property type="match status" value="1"/>
</dbReference>
<evidence type="ECO:0000256" key="4">
    <source>
        <dbReference type="ARBA" id="ARBA00022989"/>
    </source>
</evidence>
<evidence type="ECO:0000313" key="9">
    <source>
        <dbReference type="Proteomes" id="UP001595748"/>
    </source>
</evidence>
<keyword evidence="4 6" id="KW-1133">Transmembrane helix</keyword>
<accession>A0ABV8AF44</accession>
<sequence>MIEWMQNLMDSMGYLGIVLLMILENLFPPIPSELIMPAAGFAAARGDLTFAGVALAGTLGSVLGTLPLYFIGKAFGEERIVKWADKHGAWLTLDGNEIRKADDWFDRHGSKAVLFGRLIPGIRSLLSLPAGMSEMPLPRFLLYSAIGSGVWASLLAYAGYALGENYEKVSHIVDPASKVILALVALYLVWTFIKRKRAHIGEGH</sequence>
<feature type="transmembrane region" description="Helical" evidence="6">
    <location>
        <begin position="50"/>
        <end position="72"/>
    </location>
</feature>
<proteinExistence type="predicted"/>
<dbReference type="Proteomes" id="UP001595748">
    <property type="component" value="Unassembled WGS sequence"/>
</dbReference>
<dbReference type="InterPro" id="IPR051311">
    <property type="entry name" value="DedA_domain"/>
</dbReference>
<feature type="domain" description="VTT" evidence="7">
    <location>
        <begin position="30"/>
        <end position="160"/>
    </location>
</feature>
<evidence type="ECO:0000256" key="3">
    <source>
        <dbReference type="ARBA" id="ARBA00022692"/>
    </source>
</evidence>
<gene>
    <name evidence="8" type="ORF">ACFOPQ_18765</name>
</gene>
<dbReference type="EMBL" id="JBHRZF010000216">
    <property type="protein sequence ID" value="MFC3862810.1"/>
    <property type="molecule type" value="Genomic_DNA"/>
</dbReference>
<feature type="transmembrane region" description="Helical" evidence="6">
    <location>
        <begin position="12"/>
        <end position="30"/>
    </location>
</feature>
<dbReference type="Pfam" id="PF09335">
    <property type="entry name" value="VTT_dom"/>
    <property type="match status" value="1"/>
</dbReference>
<reference evidence="9" key="1">
    <citation type="journal article" date="2019" name="Int. J. Syst. Evol. Microbiol.">
        <title>The Global Catalogue of Microorganisms (GCM) 10K type strain sequencing project: providing services to taxonomists for standard genome sequencing and annotation.</title>
        <authorList>
            <consortium name="The Broad Institute Genomics Platform"/>
            <consortium name="The Broad Institute Genome Sequencing Center for Infectious Disease"/>
            <person name="Wu L."/>
            <person name="Ma J."/>
        </authorList>
    </citation>
    <scope>NUCLEOTIDE SEQUENCE [LARGE SCALE GENOMIC DNA]</scope>
    <source>
        <strain evidence="9">CCTCC AB 2013263</strain>
    </source>
</reference>
<dbReference type="RefSeq" id="WP_380080746.1">
    <property type="nucleotide sequence ID" value="NZ_JBHRZF010000216.1"/>
</dbReference>
<name>A0ABV8AF44_9DEIO</name>
<comment type="subcellular location">
    <subcellularLocation>
        <location evidence="1">Cell membrane</location>
        <topology evidence="1">Multi-pass membrane protein</topology>
    </subcellularLocation>
</comment>
<evidence type="ECO:0000259" key="7">
    <source>
        <dbReference type="Pfam" id="PF09335"/>
    </source>
</evidence>
<protein>
    <submittedName>
        <fullName evidence="8">DedA family protein</fullName>
    </submittedName>
</protein>
<keyword evidence="5 6" id="KW-0472">Membrane</keyword>
<organism evidence="8 9">
    <name type="scientific">Deinococcus antarcticus</name>
    <dbReference type="NCBI Taxonomy" id="1298767"/>
    <lineage>
        <taxon>Bacteria</taxon>
        <taxon>Thermotogati</taxon>
        <taxon>Deinococcota</taxon>
        <taxon>Deinococci</taxon>
        <taxon>Deinococcales</taxon>
        <taxon>Deinococcaceae</taxon>
        <taxon>Deinococcus</taxon>
    </lineage>
</organism>
<keyword evidence="2" id="KW-1003">Cell membrane</keyword>
<evidence type="ECO:0000256" key="2">
    <source>
        <dbReference type="ARBA" id="ARBA00022475"/>
    </source>
</evidence>
<evidence type="ECO:0000256" key="5">
    <source>
        <dbReference type="ARBA" id="ARBA00023136"/>
    </source>
</evidence>
<evidence type="ECO:0000256" key="6">
    <source>
        <dbReference type="SAM" id="Phobius"/>
    </source>
</evidence>
<dbReference type="InterPro" id="IPR032816">
    <property type="entry name" value="VTT_dom"/>
</dbReference>
<keyword evidence="3 6" id="KW-0812">Transmembrane</keyword>
<evidence type="ECO:0000313" key="8">
    <source>
        <dbReference type="EMBL" id="MFC3862810.1"/>
    </source>
</evidence>
<evidence type="ECO:0000256" key="1">
    <source>
        <dbReference type="ARBA" id="ARBA00004651"/>
    </source>
</evidence>